<gene>
    <name evidence="2" type="ORF">SDC9_57802</name>
</gene>
<accession>A0A644X6L3</accession>
<dbReference type="GO" id="GO:0003677">
    <property type="term" value="F:DNA binding"/>
    <property type="evidence" value="ECO:0007669"/>
    <property type="project" value="InterPro"/>
</dbReference>
<evidence type="ECO:0000259" key="1">
    <source>
        <dbReference type="Pfam" id="PF22822"/>
    </source>
</evidence>
<proteinExistence type="predicted"/>
<organism evidence="2">
    <name type="scientific">bioreactor metagenome</name>
    <dbReference type="NCBI Taxonomy" id="1076179"/>
    <lineage>
        <taxon>unclassified sequences</taxon>
        <taxon>metagenomes</taxon>
        <taxon>ecological metagenomes</taxon>
    </lineage>
</organism>
<dbReference type="SUPFAM" id="SSF56349">
    <property type="entry name" value="DNA breaking-rejoining enzymes"/>
    <property type="match status" value="1"/>
</dbReference>
<feature type="domain" description="MrpR N-terminal core-binding" evidence="1">
    <location>
        <begin position="97"/>
        <end position="170"/>
    </location>
</feature>
<dbReference type="InterPro" id="IPR011010">
    <property type="entry name" value="DNA_brk_join_enz"/>
</dbReference>
<reference evidence="2" key="1">
    <citation type="submission" date="2019-08" db="EMBL/GenBank/DDBJ databases">
        <authorList>
            <person name="Kucharzyk K."/>
            <person name="Murdoch R.W."/>
            <person name="Higgins S."/>
            <person name="Loffler F."/>
        </authorList>
    </citation>
    <scope>NUCLEOTIDE SEQUENCE</scope>
</reference>
<dbReference type="InterPro" id="IPR055009">
    <property type="entry name" value="MrpR_N_CB"/>
</dbReference>
<name>A0A644X6L3_9ZZZZ</name>
<dbReference type="Pfam" id="PF22822">
    <property type="entry name" value="MrpR_N_CB"/>
    <property type="match status" value="1"/>
</dbReference>
<dbReference type="EMBL" id="VSSQ01001832">
    <property type="protein sequence ID" value="MPM11458.1"/>
    <property type="molecule type" value="Genomic_DNA"/>
</dbReference>
<protein>
    <recommendedName>
        <fullName evidence="1">MrpR N-terminal core-binding domain-containing protein</fullName>
    </recommendedName>
</protein>
<sequence>MQNNAKVQAAINLMEPYLINGDPELLKELYRFGEVTGKLSKPQILQMWNGVRLNNFDTTVLEALFEFLSHKFNIGEITEYFESKRQTVVTSDSETLERKEKYLATLDDNNRSFEVSVLSRAMKNIESVFHKDLCEMNNEELLAGLSNMGYINLRAARNDLVIIRKYVDWCSRSGYFAPATNSIGDINVNMIGVKKSIRDKIVPSPEKLRDIIDITKDKDEFSTDVVVIILYWLGLTLEEICELKDSEVDLIGGRIQNNYFGSIPIPTILIKYLRNYIQTDVIYTDNITRVVMPSEYFIKKFVIRGSSDHNNRLGLGRIKVLPTEFKSKFKNQTGDELKLSGKTLQLSGACWRIYQRELNGEDITDKILQYESRISSYLSTIEFRRTYNLYKELFCGT</sequence>
<evidence type="ECO:0000313" key="2">
    <source>
        <dbReference type="EMBL" id="MPM11458.1"/>
    </source>
</evidence>
<comment type="caution">
    <text evidence="2">The sequence shown here is derived from an EMBL/GenBank/DDBJ whole genome shotgun (WGS) entry which is preliminary data.</text>
</comment>
<dbReference type="AlphaFoldDB" id="A0A644X6L3"/>